<gene>
    <name evidence="8" type="primary">xerC_3</name>
    <name evidence="8" type="ORF">R77560_04086</name>
</gene>
<keyword evidence="3 5" id="KW-0238">DNA-binding</keyword>
<dbReference type="InterPro" id="IPR050090">
    <property type="entry name" value="Tyrosine_recombinase_XerCD"/>
</dbReference>
<dbReference type="Gene3D" id="1.10.150.130">
    <property type="match status" value="1"/>
</dbReference>
<dbReference type="Gene3D" id="1.10.443.10">
    <property type="entry name" value="Intergrase catalytic core"/>
    <property type="match status" value="1"/>
</dbReference>
<evidence type="ECO:0000259" key="7">
    <source>
        <dbReference type="PROSITE" id="PS51900"/>
    </source>
</evidence>
<dbReference type="PANTHER" id="PTHR30349">
    <property type="entry name" value="PHAGE INTEGRASE-RELATED"/>
    <property type="match status" value="1"/>
</dbReference>
<dbReference type="InterPro" id="IPR013762">
    <property type="entry name" value="Integrase-like_cat_sf"/>
</dbReference>
<dbReference type="PROSITE" id="PS51898">
    <property type="entry name" value="TYR_RECOMBINASE"/>
    <property type="match status" value="1"/>
</dbReference>
<accession>A0AAD2BS64</accession>
<evidence type="ECO:0000256" key="5">
    <source>
        <dbReference type="PROSITE-ProRule" id="PRU01248"/>
    </source>
</evidence>
<protein>
    <submittedName>
        <fullName evidence="8">Tyrosine recombinase XerC</fullName>
    </submittedName>
</protein>
<sequence length="570" mass="63084">MRIDLPHIAFLRSVIDGMDVNAAFDRYLSLIYDGRRVDSSFVRQTLMEVHETCAGAALEAGKPELAKLFDFDVLALTGNSETAPEKERITVGGEAIVQALEQIETQFARRPVPSDPIDDWFAPRIASCLQASGIVSLHALCVRMMSPYWHTSISGIGRLKAERLEAFMREWSLTTDERAAWPAVPIDTGSQAADNAELLVPATFLTLVNVLDDPASASNALGAQTHADAVRAFLSRYSGHTLRAYRREVERLLIWATFERRKRIVEFVRQDVIAYRDFLEDPQPREHWCAPRNIPKNSPAWRPLEGPLSEASLRQSTIIIGKMFTFFVQTGIMRLNPALHLPRPGRQNLRQQFGRRLLSRADLDLLREHAGPGARGERTVLLLDLLYATGLRISEAAGAMFKHVMPLGEGYLLGVVGKGKKYREVPVPAEIIDRARRMAHARGAQGARANGAYLLGWVGPKGLTISLDPYEGVNASVLARDVKQAAERAAESVKAQDPARAERLLGASAHWLRHSHASHALEAGVALAAVQANLGHTSLVTTSVYATTEQSLRMQQMQEFWQQSSGDSDR</sequence>
<dbReference type="GO" id="GO:0015074">
    <property type="term" value="P:DNA integration"/>
    <property type="evidence" value="ECO:0007669"/>
    <property type="project" value="UniProtKB-KW"/>
</dbReference>
<dbReference type="SUPFAM" id="SSF56349">
    <property type="entry name" value="DNA breaking-rejoining enzymes"/>
    <property type="match status" value="1"/>
</dbReference>
<feature type="domain" description="Core-binding (CB)" evidence="7">
    <location>
        <begin position="224"/>
        <end position="328"/>
    </location>
</feature>
<dbReference type="GO" id="GO:0006310">
    <property type="term" value="P:DNA recombination"/>
    <property type="evidence" value="ECO:0007669"/>
    <property type="project" value="UniProtKB-KW"/>
</dbReference>
<dbReference type="InterPro" id="IPR044068">
    <property type="entry name" value="CB"/>
</dbReference>
<dbReference type="InterPro" id="IPR022169">
    <property type="entry name" value="DUF3701"/>
</dbReference>
<dbReference type="AlphaFoldDB" id="A0AAD2BS64"/>
<evidence type="ECO:0000313" key="9">
    <source>
        <dbReference type="Proteomes" id="UP001189756"/>
    </source>
</evidence>
<evidence type="ECO:0000256" key="1">
    <source>
        <dbReference type="ARBA" id="ARBA00008857"/>
    </source>
</evidence>
<name>A0AAD2BS64_9RALS</name>
<reference evidence="8" key="1">
    <citation type="submission" date="2023-07" db="EMBL/GenBank/DDBJ databases">
        <authorList>
            <person name="Peeters C."/>
        </authorList>
    </citation>
    <scope>NUCLEOTIDE SEQUENCE</scope>
    <source>
        <strain evidence="8">R-77560</strain>
    </source>
</reference>
<keyword evidence="4" id="KW-0233">DNA recombination</keyword>
<proteinExistence type="inferred from homology"/>
<dbReference type="EMBL" id="CATZAZ010000011">
    <property type="protein sequence ID" value="CAJ0804510.1"/>
    <property type="molecule type" value="Genomic_DNA"/>
</dbReference>
<feature type="domain" description="Tyr recombinase" evidence="6">
    <location>
        <begin position="353"/>
        <end position="562"/>
    </location>
</feature>
<comment type="caution">
    <text evidence="8">The sequence shown here is derived from an EMBL/GenBank/DDBJ whole genome shotgun (WGS) entry which is preliminary data.</text>
</comment>
<evidence type="ECO:0000259" key="6">
    <source>
        <dbReference type="PROSITE" id="PS51898"/>
    </source>
</evidence>
<dbReference type="Pfam" id="PF12482">
    <property type="entry name" value="DUF3701"/>
    <property type="match status" value="1"/>
</dbReference>
<dbReference type="GO" id="GO:0003677">
    <property type="term" value="F:DNA binding"/>
    <property type="evidence" value="ECO:0007669"/>
    <property type="project" value="UniProtKB-UniRule"/>
</dbReference>
<evidence type="ECO:0000313" key="8">
    <source>
        <dbReference type="EMBL" id="CAJ0804510.1"/>
    </source>
</evidence>
<evidence type="ECO:0000256" key="2">
    <source>
        <dbReference type="ARBA" id="ARBA00022908"/>
    </source>
</evidence>
<evidence type="ECO:0000256" key="4">
    <source>
        <dbReference type="ARBA" id="ARBA00023172"/>
    </source>
</evidence>
<dbReference type="PANTHER" id="PTHR30349:SF64">
    <property type="entry name" value="PROPHAGE INTEGRASE INTD-RELATED"/>
    <property type="match status" value="1"/>
</dbReference>
<dbReference type="Pfam" id="PF00589">
    <property type="entry name" value="Phage_integrase"/>
    <property type="match status" value="1"/>
</dbReference>
<dbReference type="InterPro" id="IPR011010">
    <property type="entry name" value="DNA_brk_join_enz"/>
</dbReference>
<dbReference type="InterPro" id="IPR010998">
    <property type="entry name" value="Integrase_recombinase_N"/>
</dbReference>
<evidence type="ECO:0000256" key="3">
    <source>
        <dbReference type="ARBA" id="ARBA00023125"/>
    </source>
</evidence>
<organism evidence="8 9">
    <name type="scientific">Ralstonia thomasii</name>
    <dbReference type="NCBI Taxonomy" id="3058596"/>
    <lineage>
        <taxon>Bacteria</taxon>
        <taxon>Pseudomonadati</taxon>
        <taxon>Pseudomonadota</taxon>
        <taxon>Betaproteobacteria</taxon>
        <taxon>Burkholderiales</taxon>
        <taxon>Burkholderiaceae</taxon>
        <taxon>Ralstonia</taxon>
    </lineage>
</organism>
<comment type="similarity">
    <text evidence="1">Belongs to the 'phage' integrase family.</text>
</comment>
<dbReference type="Proteomes" id="UP001189756">
    <property type="component" value="Unassembled WGS sequence"/>
</dbReference>
<dbReference type="InterPro" id="IPR002104">
    <property type="entry name" value="Integrase_catalytic"/>
</dbReference>
<keyword evidence="2" id="KW-0229">DNA integration</keyword>
<dbReference type="PROSITE" id="PS51900">
    <property type="entry name" value="CB"/>
    <property type="match status" value="1"/>
</dbReference>